<accession>A0ABC8R876</accession>
<protein>
    <submittedName>
        <fullName evidence="2">Uncharacterized protein</fullName>
    </submittedName>
</protein>
<dbReference type="Proteomes" id="UP001642360">
    <property type="component" value="Unassembled WGS sequence"/>
</dbReference>
<name>A0ABC8R876_9AQUA</name>
<proteinExistence type="predicted"/>
<evidence type="ECO:0000313" key="3">
    <source>
        <dbReference type="Proteomes" id="UP001642360"/>
    </source>
</evidence>
<dbReference type="EMBL" id="CAUOFW020001103">
    <property type="protein sequence ID" value="CAK9141149.1"/>
    <property type="molecule type" value="Genomic_DNA"/>
</dbReference>
<feature type="region of interest" description="Disordered" evidence="1">
    <location>
        <begin position="51"/>
        <end position="77"/>
    </location>
</feature>
<sequence length="155" mass="16427">MALSCSYGLRFRGNGRICSKGRADGGVDDGDIAFKFSEENPNEGVVEAASGEIGPDISSGDSNEWATEGAIGRVPRTMSCSEDESFSMGFGENHTGVSMAKMADGLVIGEARVEAITETLSFSGAKVDRGWEDVIEFLGEEASQSEKEQRSPSTK</sequence>
<evidence type="ECO:0000313" key="2">
    <source>
        <dbReference type="EMBL" id="CAK9141149.1"/>
    </source>
</evidence>
<keyword evidence="3" id="KW-1185">Reference proteome</keyword>
<dbReference type="AlphaFoldDB" id="A0ABC8R876"/>
<gene>
    <name evidence="2" type="ORF">ILEXP_LOCUS8679</name>
</gene>
<evidence type="ECO:0000256" key="1">
    <source>
        <dbReference type="SAM" id="MobiDB-lite"/>
    </source>
</evidence>
<reference evidence="2 3" key="1">
    <citation type="submission" date="2024-02" db="EMBL/GenBank/DDBJ databases">
        <authorList>
            <person name="Vignale AGUSTIN F."/>
            <person name="Sosa J E."/>
            <person name="Modenutti C."/>
        </authorList>
    </citation>
    <scope>NUCLEOTIDE SEQUENCE [LARGE SCALE GENOMIC DNA]</scope>
</reference>
<comment type="caution">
    <text evidence="2">The sequence shown here is derived from an EMBL/GenBank/DDBJ whole genome shotgun (WGS) entry which is preliminary data.</text>
</comment>
<organism evidence="2 3">
    <name type="scientific">Ilex paraguariensis</name>
    <name type="common">yerba mate</name>
    <dbReference type="NCBI Taxonomy" id="185542"/>
    <lineage>
        <taxon>Eukaryota</taxon>
        <taxon>Viridiplantae</taxon>
        <taxon>Streptophyta</taxon>
        <taxon>Embryophyta</taxon>
        <taxon>Tracheophyta</taxon>
        <taxon>Spermatophyta</taxon>
        <taxon>Magnoliopsida</taxon>
        <taxon>eudicotyledons</taxon>
        <taxon>Gunneridae</taxon>
        <taxon>Pentapetalae</taxon>
        <taxon>asterids</taxon>
        <taxon>campanulids</taxon>
        <taxon>Aquifoliales</taxon>
        <taxon>Aquifoliaceae</taxon>
        <taxon>Ilex</taxon>
    </lineage>
</organism>